<gene>
    <name evidence="2" type="ORF">D5H78_03970</name>
</gene>
<accession>A0A3A3ZAI3</accession>
<organism evidence="2 3">
    <name type="scientific">Vallicoccus soli</name>
    <dbReference type="NCBI Taxonomy" id="2339232"/>
    <lineage>
        <taxon>Bacteria</taxon>
        <taxon>Bacillati</taxon>
        <taxon>Actinomycetota</taxon>
        <taxon>Actinomycetes</taxon>
        <taxon>Motilibacterales</taxon>
        <taxon>Vallicoccaceae</taxon>
        <taxon>Vallicoccus</taxon>
    </lineage>
</organism>
<evidence type="ECO:0000313" key="3">
    <source>
        <dbReference type="Proteomes" id="UP000265614"/>
    </source>
</evidence>
<dbReference type="OrthoDB" id="5181100at2"/>
<reference evidence="2 3" key="1">
    <citation type="submission" date="2018-09" db="EMBL/GenBank/DDBJ databases">
        <title>YIM 75000 draft genome.</title>
        <authorList>
            <person name="Tang S."/>
            <person name="Feng Y."/>
        </authorList>
    </citation>
    <scope>NUCLEOTIDE SEQUENCE [LARGE SCALE GENOMIC DNA]</scope>
    <source>
        <strain evidence="2 3">YIM 75000</strain>
    </source>
</reference>
<feature type="domain" description="ARB-07466-like C-terminal" evidence="1">
    <location>
        <begin position="72"/>
        <end position="172"/>
    </location>
</feature>
<dbReference type="InterPro" id="IPR006311">
    <property type="entry name" value="TAT_signal"/>
</dbReference>
<dbReference type="Proteomes" id="UP000265614">
    <property type="component" value="Unassembled WGS sequence"/>
</dbReference>
<evidence type="ECO:0000259" key="1">
    <source>
        <dbReference type="Pfam" id="PF26571"/>
    </source>
</evidence>
<evidence type="ECO:0000313" key="2">
    <source>
        <dbReference type="EMBL" id="RJK98096.1"/>
    </source>
</evidence>
<dbReference type="InterPro" id="IPR058593">
    <property type="entry name" value="ARB_07466-like_C"/>
</dbReference>
<sequence length="239" mass="25388">MTLHAAGRRTSLRRRLSRAATAVAAAAAAVVAVVPLAAPAGAVTLPMPATPRFVTPAEKTVPYEPQTTCTSTIGAGTAWFARMAVRTYPGSTNMGILRACGSGGQSEHKEGRAFDWGVDARVAREGAMATAMHKWLLKDDAEIARRLGIMYIIFNDRILSVYRLQDGWRPYVHASCRGRALSQCSPTLRHVDHVHYSFSRAGGAGRTSFWQGPDAVAPSGKGLALLQDSLAGVRSSAGA</sequence>
<dbReference type="PROSITE" id="PS51318">
    <property type="entry name" value="TAT"/>
    <property type="match status" value="1"/>
</dbReference>
<dbReference type="EMBL" id="QZEZ01000001">
    <property type="protein sequence ID" value="RJK98096.1"/>
    <property type="molecule type" value="Genomic_DNA"/>
</dbReference>
<comment type="caution">
    <text evidence="2">The sequence shown here is derived from an EMBL/GenBank/DDBJ whole genome shotgun (WGS) entry which is preliminary data.</text>
</comment>
<name>A0A3A3ZAI3_9ACTN</name>
<dbReference type="RefSeq" id="WP_119949022.1">
    <property type="nucleotide sequence ID" value="NZ_QZEZ01000001.1"/>
</dbReference>
<proteinExistence type="predicted"/>
<keyword evidence="3" id="KW-1185">Reference proteome</keyword>
<protein>
    <recommendedName>
        <fullName evidence="1">ARB-07466-like C-terminal domain-containing protein</fullName>
    </recommendedName>
</protein>
<dbReference type="AlphaFoldDB" id="A0A3A3ZAI3"/>
<dbReference type="Pfam" id="PF26571">
    <property type="entry name" value="VldE"/>
    <property type="match status" value="1"/>
</dbReference>